<dbReference type="InterPro" id="IPR005037">
    <property type="entry name" value="PRP38"/>
</dbReference>
<accession>A0A261Y8L5</accession>
<comment type="caution">
    <text evidence="9">The sequence shown here is derived from an EMBL/GenBank/DDBJ whole genome shotgun (WGS) entry which is preliminary data.</text>
</comment>
<organism evidence="9 10">
    <name type="scientific">Bifiguratus adelaidae</name>
    <dbReference type="NCBI Taxonomy" id="1938954"/>
    <lineage>
        <taxon>Eukaryota</taxon>
        <taxon>Fungi</taxon>
        <taxon>Fungi incertae sedis</taxon>
        <taxon>Mucoromycota</taxon>
        <taxon>Mucoromycotina</taxon>
        <taxon>Endogonomycetes</taxon>
        <taxon>Endogonales</taxon>
        <taxon>Endogonales incertae sedis</taxon>
        <taxon>Bifiguratus</taxon>
    </lineage>
</organism>
<feature type="region of interest" description="Disordered" evidence="8">
    <location>
        <begin position="167"/>
        <end position="308"/>
    </location>
</feature>
<dbReference type="Proteomes" id="UP000242875">
    <property type="component" value="Unassembled WGS sequence"/>
</dbReference>
<dbReference type="OrthoDB" id="3881at2759"/>
<evidence type="ECO:0000256" key="3">
    <source>
        <dbReference type="ARBA" id="ARBA00022664"/>
    </source>
</evidence>
<name>A0A261Y8L5_9FUNG</name>
<dbReference type="Pfam" id="PF03371">
    <property type="entry name" value="PRP38"/>
    <property type="match status" value="1"/>
</dbReference>
<gene>
    <name evidence="9" type="ORF">BZG36_00051</name>
</gene>
<evidence type="ECO:0000313" key="10">
    <source>
        <dbReference type="Proteomes" id="UP000242875"/>
    </source>
</evidence>
<evidence type="ECO:0000256" key="1">
    <source>
        <dbReference type="ARBA" id="ARBA00004123"/>
    </source>
</evidence>
<proteinExistence type="inferred from homology"/>
<dbReference type="PANTHER" id="PTHR23142">
    <property type="entry name" value="PRE-MRNA-SPLICING FACTOR 38A-RELATED"/>
    <property type="match status" value="1"/>
</dbReference>
<dbReference type="AlphaFoldDB" id="A0A261Y8L5"/>
<protein>
    <recommendedName>
        <fullName evidence="7">Pre-mRNA-splicing factor 38</fullName>
    </recommendedName>
</protein>
<evidence type="ECO:0000256" key="8">
    <source>
        <dbReference type="SAM" id="MobiDB-lite"/>
    </source>
</evidence>
<evidence type="ECO:0000256" key="2">
    <source>
        <dbReference type="ARBA" id="ARBA00006164"/>
    </source>
</evidence>
<evidence type="ECO:0000313" key="9">
    <source>
        <dbReference type="EMBL" id="OZJ06980.1"/>
    </source>
</evidence>
<evidence type="ECO:0000256" key="6">
    <source>
        <dbReference type="ARBA" id="ARBA00023242"/>
    </source>
</evidence>
<feature type="compositionally biased region" description="Basic and acidic residues" evidence="8">
    <location>
        <begin position="246"/>
        <end position="301"/>
    </location>
</feature>
<evidence type="ECO:0000256" key="4">
    <source>
        <dbReference type="ARBA" id="ARBA00022728"/>
    </source>
</evidence>
<feature type="compositionally biased region" description="Basic and acidic residues" evidence="8">
    <location>
        <begin position="189"/>
        <end position="223"/>
    </location>
</feature>
<comment type="subcellular location">
    <subcellularLocation>
        <location evidence="1 7">Nucleus</location>
    </subcellularLocation>
</comment>
<comment type="similarity">
    <text evidence="2 7">Belongs to the PRP38 family.</text>
</comment>
<sequence>MPPSQKLETWGNETTMNMGAILHQNILASPYFKSLYDKKTYHEVIDEIYYQVTNLNPFLKGTTPSTAFCLLYKFWTMRLSIKQIEGLIDHVDSPYIRGVGFLYLRYVCKPDQLWDWLGPYIDDEEELDLSGGVKPVKRMFLLEQKFQGEMLPRIPVPIARKIEQNIKDWDRENNPGMASKHSNGGRRSSKYDNRSRSPRDDYPSSRKHDDKRSSSYYHSDGKRRYSRSRSRSPHSRSRQEEDEFDDYKRHSGHDRRDRDYRRDRNHDRDREYRGHHDEPRYGRDVDRHDRRDERVDYRSEKTQSVSQF</sequence>
<feature type="compositionally biased region" description="Basic residues" evidence="8">
    <location>
        <begin position="224"/>
        <end position="236"/>
    </location>
</feature>
<keyword evidence="4 7" id="KW-0747">Spliceosome</keyword>
<dbReference type="GO" id="GO:0000398">
    <property type="term" value="P:mRNA splicing, via spliceosome"/>
    <property type="evidence" value="ECO:0007669"/>
    <property type="project" value="UniProtKB-UniRule"/>
</dbReference>
<keyword evidence="10" id="KW-1185">Reference proteome</keyword>
<dbReference type="EMBL" id="MVBO01000001">
    <property type="protein sequence ID" value="OZJ06980.1"/>
    <property type="molecule type" value="Genomic_DNA"/>
</dbReference>
<keyword evidence="6 7" id="KW-0539">Nucleus</keyword>
<dbReference type="GO" id="GO:0005681">
    <property type="term" value="C:spliceosomal complex"/>
    <property type="evidence" value="ECO:0007669"/>
    <property type="project" value="UniProtKB-KW"/>
</dbReference>
<keyword evidence="3 7" id="KW-0507">mRNA processing</keyword>
<evidence type="ECO:0000256" key="5">
    <source>
        <dbReference type="ARBA" id="ARBA00023187"/>
    </source>
</evidence>
<evidence type="ECO:0000256" key="7">
    <source>
        <dbReference type="RuleBase" id="RU367025"/>
    </source>
</evidence>
<comment type="function">
    <text evidence="7">Required for pre-mRNA splicing.</text>
</comment>
<reference evidence="9 10" key="1">
    <citation type="journal article" date="2017" name="Mycologia">
        <title>Bifiguratus adelaidae, gen. et sp. nov., a new member of Mucoromycotina in endophytic and soil-dwelling habitats.</title>
        <authorList>
            <person name="Torres-Cruz T.J."/>
            <person name="Billingsley Tobias T.L."/>
            <person name="Almatruk M."/>
            <person name="Hesse C."/>
            <person name="Kuske C.R."/>
            <person name="Desiro A."/>
            <person name="Benucci G.M."/>
            <person name="Bonito G."/>
            <person name="Stajich J.E."/>
            <person name="Dunlap C."/>
            <person name="Arnold A.E."/>
            <person name="Porras-Alfaro A."/>
        </authorList>
    </citation>
    <scope>NUCLEOTIDE SEQUENCE [LARGE SCALE GENOMIC DNA]</scope>
    <source>
        <strain evidence="9 10">AZ0501</strain>
    </source>
</reference>
<keyword evidence="5 7" id="KW-0508">mRNA splicing</keyword>